<keyword evidence="2" id="KW-0456">Lyase</keyword>
<reference evidence="4 5" key="1">
    <citation type="journal article" date="2024" name="Infect. Genet. Evol.">
        <title>Characteristics and comparative genome analysis of Yersinia enterocolitica and related species associated with human infections in Switzerland 2019-2023.</title>
        <authorList>
            <person name="Stevens M.J.A."/>
            <person name="Horlbog J.A."/>
            <person name="Diethelm A."/>
            <person name="Stephan R."/>
            <person name="Nuesch-Inderbinen M."/>
        </authorList>
    </citation>
    <scope>NUCLEOTIDE SEQUENCE [LARGE SCALE GENOMIC DNA]</scope>
    <source>
        <strain evidence="4 5">N20-0302</strain>
    </source>
</reference>
<protein>
    <submittedName>
        <fullName evidence="4">Class II aldolase/adducin family protein</fullName>
    </submittedName>
</protein>
<dbReference type="RefSeq" id="WP_050076628.1">
    <property type="nucleotide sequence ID" value="NZ_CABHYG010000014.1"/>
</dbReference>
<evidence type="ECO:0000313" key="4">
    <source>
        <dbReference type="EMBL" id="MFM1347869.1"/>
    </source>
</evidence>
<evidence type="ECO:0000256" key="2">
    <source>
        <dbReference type="ARBA" id="ARBA00023239"/>
    </source>
</evidence>
<comment type="caution">
    <text evidence="4">The sequence shown here is derived from an EMBL/GenBank/DDBJ whole genome shotgun (WGS) entry which is preliminary data.</text>
</comment>
<keyword evidence="1" id="KW-0479">Metal-binding</keyword>
<gene>
    <name evidence="4" type="ORF">WFP14_15045</name>
</gene>
<dbReference type="EMBL" id="JBBEST010000007">
    <property type="protein sequence ID" value="MFM1347869.1"/>
    <property type="molecule type" value="Genomic_DNA"/>
</dbReference>
<name>A0ABW9F123_9GAMM</name>
<dbReference type="Proteomes" id="UP001629523">
    <property type="component" value="Unassembled WGS sequence"/>
</dbReference>
<organism evidence="4 5">
    <name type="scientific">Yersinia proxima</name>
    <dbReference type="NCBI Taxonomy" id="2890316"/>
    <lineage>
        <taxon>Bacteria</taxon>
        <taxon>Pseudomonadati</taxon>
        <taxon>Pseudomonadota</taxon>
        <taxon>Gammaproteobacteria</taxon>
        <taxon>Enterobacterales</taxon>
        <taxon>Yersiniaceae</taxon>
        <taxon>Yersinia</taxon>
    </lineage>
</organism>
<dbReference type="PANTHER" id="PTHR22789">
    <property type="entry name" value="FUCULOSE PHOSPHATE ALDOLASE"/>
    <property type="match status" value="1"/>
</dbReference>
<accession>A0ABW9F123</accession>
<sequence length="341" mass="37769">MSEIDNLRNSVTAYCGKIGTDPLLIQGAGGNVSWKDNDTLWIKASGTWLAEAPEKDIFVPVDLLHMQAALNQGDFSASPIVCGKSKLRPSIETQLHALMPHKVVVHVHSVIVLAHLVCNGWYEDFQALLGDAIPWAAVGYKKPGAELAEAVSSALEMTKDAKVVFLQNHGVVIGGYDIADIELTLNIIIQSLLSSLKPQPEHLVEIKSIPAVNDSSYTPIYDANIHELVINPDLFSHLNPCWALYPDHVVFLGAGPSTFESTEEFHEYLSVNKVQPELVFIKNTGVYVKDSFNKAKLAQLRCYYDVISRVNELSKVNVLTRLQIGELLNWDAEKYRMHIAN</sequence>
<dbReference type="PANTHER" id="PTHR22789:SF0">
    <property type="entry name" value="3-OXO-TETRONATE 4-PHOSPHATE DECARBOXYLASE-RELATED"/>
    <property type="match status" value="1"/>
</dbReference>
<dbReference type="InterPro" id="IPR036409">
    <property type="entry name" value="Aldolase_II/adducin_N_sf"/>
</dbReference>
<dbReference type="InterPro" id="IPR050197">
    <property type="entry name" value="Aldolase_class_II_sugar_metab"/>
</dbReference>
<keyword evidence="5" id="KW-1185">Reference proteome</keyword>
<dbReference type="SMART" id="SM01007">
    <property type="entry name" value="Aldolase_II"/>
    <property type="match status" value="1"/>
</dbReference>
<dbReference type="Pfam" id="PF00596">
    <property type="entry name" value="Aldolase_II"/>
    <property type="match status" value="1"/>
</dbReference>
<feature type="domain" description="Class II aldolase/adducin N-terminal" evidence="3">
    <location>
        <begin position="10"/>
        <end position="189"/>
    </location>
</feature>
<evidence type="ECO:0000313" key="5">
    <source>
        <dbReference type="Proteomes" id="UP001629523"/>
    </source>
</evidence>
<evidence type="ECO:0000256" key="1">
    <source>
        <dbReference type="ARBA" id="ARBA00022723"/>
    </source>
</evidence>
<dbReference type="InterPro" id="IPR001303">
    <property type="entry name" value="Aldolase_II/adducin_N"/>
</dbReference>
<proteinExistence type="predicted"/>
<evidence type="ECO:0000259" key="3">
    <source>
        <dbReference type="SMART" id="SM01007"/>
    </source>
</evidence>
<dbReference type="SUPFAM" id="SSF53639">
    <property type="entry name" value="AraD/HMP-PK domain-like"/>
    <property type="match status" value="1"/>
</dbReference>
<dbReference type="GeneID" id="93971281"/>
<dbReference type="Gene3D" id="3.40.225.10">
    <property type="entry name" value="Class II aldolase/adducin N-terminal domain"/>
    <property type="match status" value="1"/>
</dbReference>